<evidence type="ECO:0000259" key="2">
    <source>
        <dbReference type="Pfam" id="PF00149"/>
    </source>
</evidence>
<dbReference type="InterPro" id="IPR029052">
    <property type="entry name" value="Metallo-depent_PP-like"/>
</dbReference>
<dbReference type="Proteomes" id="UP000305921">
    <property type="component" value="Unassembled WGS sequence"/>
</dbReference>
<organism evidence="4 5">
    <name type="scientific">Streptomyces marianii</name>
    <dbReference type="NCBI Taxonomy" id="1817406"/>
    <lineage>
        <taxon>Bacteria</taxon>
        <taxon>Bacillati</taxon>
        <taxon>Actinomycetota</taxon>
        <taxon>Actinomycetes</taxon>
        <taxon>Kitasatosporales</taxon>
        <taxon>Streptomycetaceae</taxon>
        <taxon>Streptomyces</taxon>
    </lineage>
</organism>
<dbReference type="EMBL" id="VAWE01000001">
    <property type="protein sequence ID" value="TLQ42274.1"/>
    <property type="molecule type" value="Genomic_DNA"/>
</dbReference>
<evidence type="ECO:0000313" key="4">
    <source>
        <dbReference type="EMBL" id="TLQ42274.1"/>
    </source>
</evidence>
<accession>A0A5R9E1Q2</accession>
<protein>
    <submittedName>
        <fullName evidence="4">Multidrug transporter</fullName>
    </submittedName>
</protein>
<dbReference type="Gene3D" id="3.60.21.10">
    <property type="match status" value="1"/>
</dbReference>
<gene>
    <name evidence="4" type="ORF">FEF34_02640</name>
</gene>
<dbReference type="AlphaFoldDB" id="A0A5R9E1Q2"/>
<feature type="domain" description="Phosphodiester glycosidase" evidence="3">
    <location>
        <begin position="274"/>
        <end position="451"/>
    </location>
</feature>
<dbReference type="PANTHER" id="PTHR40446">
    <property type="entry name" value="N-ACETYLGLUCOSAMINE-1-PHOSPHODIESTER ALPHA-N-ACETYLGLUCOSAMINIDASE"/>
    <property type="match status" value="1"/>
</dbReference>
<evidence type="ECO:0000259" key="3">
    <source>
        <dbReference type="Pfam" id="PF09992"/>
    </source>
</evidence>
<dbReference type="Pfam" id="PF09992">
    <property type="entry name" value="NAGPA"/>
    <property type="match status" value="1"/>
</dbReference>
<reference evidence="4 5" key="1">
    <citation type="submission" date="2019-05" db="EMBL/GenBank/DDBJ databases">
        <title>Streptomyces marianii sp. nov., a novel marine actinomycete from southern coast of India.</title>
        <authorList>
            <person name="Iniyan A.M."/>
            <person name="Wink J."/>
            <person name="Ramprasad E."/>
            <person name="Ramana C.V."/>
            <person name="Bunk B."/>
            <person name="Sproer C."/>
            <person name="Joseph F.-J.R.S."/>
            <person name="Vincent S.G.P."/>
        </authorList>
    </citation>
    <scope>NUCLEOTIDE SEQUENCE [LARGE SCALE GENOMIC DNA]</scope>
    <source>
        <strain evidence="4 5">ICN19</strain>
    </source>
</reference>
<name>A0A5R9E1Q2_9ACTN</name>
<dbReference type="Pfam" id="PF00149">
    <property type="entry name" value="Metallophos"/>
    <property type="match status" value="1"/>
</dbReference>
<feature type="region of interest" description="Disordered" evidence="1">
    <location>
        <begin position="47"/>
        <end position="108"/>
    </location>
</feature>
<dbReference type="InterPro" id="IPR018711">
    <property type="entry name" value="NAGPA"/>
</dbReference>
<evidence type="ECO:0000256" key="1">
    <source>
        <dbReference type="SAM" id="MobiDB-lite"/>
    </source>
</evidence>
<feature type="domain" description="Calcineurin-like phosphoesterase" evidence="2">
    <location>
        <begin position="828"/>
        <end position="1000"/>
    </location>
</feature>
<sequence>MLKRRHVRTGRAWPPAFTGVAVLSPGLRRSATAVAVCSALAVGAAGPAAAGAASPPGPLPRTSARMLRPVSPPAPSAADRTGADPGGRSLESFTVADGDGFETARTSRPLAPGVELNSYDRLESDKWLRVDSLSVDLTRGTRVDYLHPGKVAARRTVSQMAAEHDAGPGRRTVAAINGDFFDINQTGAPDGIALREGRLLNSSSTGHHRALGFGPGDVGRVLRLYFDGTLTLPAGTRPLAALNAANVPANGVGAYNAQWGEADRALTVDGAQRTAEVAVTDGRVTAPAGPPGKGPVPPGTTVLVGRDAGADALGALAVGDPVTLEYRPRAATGQVPRTAIGANELLVVDGVPVDHEGGGNNTAAPRTAVGFSRDGGIMRILTVDGRQADSGGVTLTELALMMRRAGAHNAVNLDGGGSSTLVAREPGSDTVQVENSPSDGTERTVPNGLALTAPDGSGELRGYRVETAVDPGTAPTADPVRGGHPERVFPGLTRRLTAAGYDETYGPAGGTPRWYTDHPLVGRVGADGVFTARHSGDTHVTARRGNARGSIRLTVLDDLDRIRASEPRVALADAEASGRFGVLGFDAHGTSAPVEPADVRLDYDRTLFDVAPDAEGGFTVRARAAEPAAGRVTATVAGRSTVIAVTVGLAAREVASFDDAGRWTFTAARASGSVAPTADGRTGTGLDIAYDFTRSTATRAAYASPPGHIPVDGQPQSFGLWVNGDGNGAWPTLHLKDSAGSDQLLRGPYITWTGWRHVEFAVPAGVSYPLRVHRFYLAETAANRSYTGRIVVDDLTAEVPPSVELPAEPPHRDPLVGTAAGTRSRDWRFAVVSDAQFVARSPDSPVVAQARRTLREIRAARPDFVVVNGDLVDEGSPEDLAFARTVLEEELGGALPWYYIPGNHEVMGGRIDNFVAEFGPAQRTFDHRGTRFVTLDTSSLALRGGGFAQIRELREQLDAAAADPRVGSVMVVQHVPPRDPTPQQASQLGDRKEAALLESWLTAFRRATGKGAAFIGGHVGTFHAERVDGVPYLINGNSGKAPSTPVDEGGFTGWSLVGVDRVSRAEQAAARQSPWAGGPDWLTVQTRAHVDGLTLDAPASLPVATGEPVTAVVRQGQGAAVREVPARFPMSADWSGSPNVYVGDPGRAGPRYIAAYDPSTGLLTGLRPGTVMLAVTVNGTRAESRVVVAASAGHGYGPAPGHGHALGHGHGHGHGYGYGYGYGPAPAHPQSRAPAA</sequence>
<proteinExistence type="predicted"/>
<dbReference type="GO" id="GO:0016787">
    <property type="term" value="F:hydrolase activity"/>
    <property type="evidence" value="ECO:0007669"/>
    <property type="project" value="InterPro"/>
</dbReference>
<dbReference type="InterPro" id="IPR004843">
    <property type="entry name" value="Calcineurin-like_PHP"/>
</dbReference>
<dbReference type="SUPFAM" id="SSF56300">
    <property type="entry name" value="Metallo-dependent phosphatases"/>
    <property type="match status" value="1"/>
</dbReference>
<keyword evidence="5" id="KW-1185">Reference proteome</keyword>
<evidence type="ECO:0000313" key="5">
    <source>
        <dbReference type="Proteomes" id="UP000305921"/>
    </source>
</evidence>
<feature type="region of interest" description="Disordered" evidence="1">
    <location>
        <begin position="428"/>
        <end position="449"/>
    </location>
</feature>
<dbReference type="OrthoDB" id="9809781at2"/>
<comment type="caution">
    <text evidence="4">The sequence shown here is derived from an EMBL/GenBank/DDBJ whole genome shotgun (WGS) entry which is preliminary data.</text>
</comment>
<feature type="compositionally biased region" description="Polar residues" evidence="1">
    <location>
        <begin position="429"/>
        <end position="439"/>
    </location>
</feature>
<dbReference type="PANTHER" id="PTHR40446:SF2">
    <property type="entry name" value="N-ACETYLGLUCOSAMINE-1-PHOSPHODIESTER ALPHA-N-ACETYLGLUCOSAMINIDASE"/>
    <property type="match status" value="1"/>
</dbReference>